<gene>
    <name evidence="1" type="ORF">COLO4_37051</name>
</gene>
<reference evidence="2" key="1">
    <citation type="submission" date="2013-09" db="EMBL/GenBank/DDBJ databases">
        <title>Corchorus olitorius genome sequencing.</title>
        <authorList>
            <person name="Alam M."/>
            <person name="Haque M.S."/>
            <person name="Islam M.S."/>
            <person name="Emdad E.M."/>
            <person name="Islam M.M."/>
            <person name="Ahmed B."/>
            <person name="Halim A."/>
            <person name="Hossen Q.M.M."/>
            <person name="Hossain M.Z."/>
            <person name="Ahmed R."/>
            <person name="Khan M.M."/>
            <person name="Islam R."/>
            <person name="Rashid M.M."/>
            <person name="Khan S.A."/>
            <person name="Rahman M.S."/>
            <person name="Alam M."/>
            <person name="Yahiya A.S."/>
            <person name="Khan M.S."/>
            <person name="Azam M.S."/>
            <person name="Haque T."/>
            <person name="Lashkar M.Z.H."/>
            <person name="Akhand A.I."/>
            <person name="Morshed G."/>
            <person name="Roy S."/>
            <person name="Uddin K.S."/>
            <person name="Rabeya T."/>
            <person name="Hossain A.S."/>
            <person name="Chowdhury A."/>
            <person name="Snigdha A.R."/>
            <person name="Mortoza M.S."/>
            <person name="Matin S.A."/>
            <person name="Hoque S.M.E."/>
            <person name="Islam M.K."/>
            <person name="Roy D.K."/>
            <person name="Haider R."/>
            <person name="Moosa M.M."/>
            <person name="Elias S.M."/>
            <person name="Hasan A.M."/>
            <person name="Jahan S."/>
            <person name="Shafiuddin M."/>
            <person name="Mahmood N."/>
            <person name="Shommy N.S."/>
        </authorList>
    </citation>
    <scope>NUCLEOTIDE SEQUENCE [LARGE SCALE GENOMIC DNA]</scope>
    <source>
        <strain evidence="2">cv. O-4</strain>
    </source>
</reference>
<name>A0A1R3G3P1_9ROSI</name>
<protein>
    <submittedName>
        <fullName evidence="1">Uncharacterized protein</fullName>
    </submittedName>
</protein>
<dbReference type="Proteomes" id="UP000187203">
    <property type="component" value="Unassembled WGS sequence"/>
</dbReference>
<organism evidence="1 2">
    <name type="scientific">Corchorus olitorius</name>
    <dbReference type="NCBI Taxonomy" id="93759"/>
    <lineage>
        <taxon>Eukaryota</taxon>
        <taxon>Viridiplantae</taxon>
        <taxon>Streptophyta</taxon>
        <taxon>Embryophyta</taxon>
        <taxon>Tracheophyta</taxon>
        <taxon>Spermatophyta</taxon>
        <taxon>Magnoliopsida</taxon>
        <taxon>eudicotyledons</taxon>
        <taxon>Gunneridae</taxon>
        <taxon>Pentapetalae</taxon>
        <taxon>rosids</taxon>
        <taxon>malvids</taxon>
        <taxon>Malvales</taxon>
        <taxon>Malvaceae</taxon>
        <taxon>Grewioideae</taxon>
        <taxon>Apeibeae</taxon>
        <taxon>Corchorus</taxon>
    </lineage>
</organism>
<sequence>MAWRFKEDFAAGHIRDKGGKVKQSGGIRVRMAAEIHSDVVKQRR</sequence>
<accession>A0A1R3G3P1</accession>
<evidence type="ECO:0000313" key="2">
    <source>
        <dbReference type="Proteomes" id="UP000187203"/>
    </source>
</evidence>
<keyword evidence="2" id="KW-1185">Reference proteome</keyword>
<dbReference type="EMBL" id="AWUE01023803">
    <property type="protein sequence ID" value="OMO52683.1"/>
    <property type="molecule type" value="Genomic_DNA"/>
</dbReference>
<dbReference type="AlphaFoldDB" id="A0A1R3G3P1"/>
<evidence type="ECO:0000313" key="1">
    <source>
        <dbReference type="EMBL" id="OMO52683.1"/>
    </source>
</evidence>
<proteinExistence type="predicted"/>
<comment type="caution">
    <text evidence="1">The sequence shown here is derived from an EMBL/GenBank/DDBJ whole genome shotgun (WGS) entry which is preliminary data.</text>
</comment>